<dbReference type="AlphaFoldDB" id="A0A3M2WLI3"/>
<proteinExistence type="predicted"/>
<dbReference type="EMBL" id="RBNS01000194">
    <property type="protein sequence ID" value="RML52380.1"/>
    <property type="molecule type" value="Genomic_DNA"/>
</dbReference>
<gene>
    <name evidence="1" type="ORF">ALQ94_101357</name>
</gene>
<accession>A0A3M2WLI3</accession>
<reference evidence="1 2" key="1">
    <citation type="submission" date="2018-08" db="EMBL/GenBank/DDBJ databases">
        <title>Recombination of ecologically and evolutionarily significant loci maintains genetic cohesion in the Pseudomonas syringae species complex.</title>
        <authorList>
            <person name="Dillon M."/>
            <person name="Thakur S."/>
            <person name="Almeida R.N.D."/>
            <person name="Weir B.S."/>
            <person name="Guttman D.S."/>
        </authorList>
    </citation>
    <scope>NUCLEOTIDE SEQUENCE [LARGE SCALE GENOMIC DNA]</scope>
    <source>
        <strain evidence="1 2">19322</strain>
    </source>
</reference>
<evidence type="ECO:0000313" key="1">
    <source>
        <dbReference type="EMBL" id="RML52380.1"/>
    </source>
</evidence>
<dbReference type="Proteomes" id="UP000277952">
    <property type="component" value="Unassembled WGS sequence"/>
</dbReference>
<evidence type="ECO:0000313" key="2">
    <source>
        <dbReference type="Proteomes" id="UP000277952"/>
    </source>
</evidence>
<protein>
    <submittedName>
        <fullName evidence="1">Uncharacterized protein</fullName>
    </submittedName>
</protein>
<sequence>MLGSWIPDGGCKHGVSHGLAQTGSYDFEEEAGMKNLQVTQNSHP</sequence>
<name>A0A3M2WLI3_PSEA0</name>
<comment type="caution">
    <text evidence="1">The sequence shown here is derived from an EMBL/GenBank/DDBJ whole genome shotgun (WGS) entry which is preliminary data.</text>
</comment>
<organism evidence="1 2">
    <name type="scientific">Pseudomonas amygdali pv. morsprunorum</name>
    <dbReference type="NCBI Taxonomy" id="129138"/>
    <lineage>
        <taxon>Bacteria</taxon>
        <taxon>Pseudomonadati</taxon>
        <taxon>Pseudomonadota</taxon>
        <taxon>Gammaproteobacteria</taxon>
        <taxon>Pseudomonadales</taxon>
        <taxon>Pseudomonadaceae</taxon>
        <taxon>Pseudomonas</taxon>
        <taxon>Pseudomonas amygdali</taxon>
    </lineage>
</organism>